<keyword evidence="2" id="KW-1185">Reference proteome</keyword>
<evidence type="ECO:0000313" key="1">
    <source>
        <dbReference type="EMBL" id="KAK2717827.1"/>
    </source>
</evidence>
<dbReference type="EMBL" id="JAVRJZ010000010">
    <property type="protein sequence ID" value="KAK2717827.1"/>
    <property type="molecule type" value="Genomic_DNA"/>
</dbReference>
<proteinExistence type="predicted"/>
<reference evidence="1" key="1">
    <citation type="submission" date="2023-07" db="EMBL/GenBank/DDBJ databases">
        <title>Chromosome-level genome assembly of Artemia franciscana.</title>
        <authorList>
            <person name="Jo E."/>
        </authorList>
    </citation>
    <scope>NUCLEOTIDE SEQUENCE</scope>
    <source>
        <tissue evidence="1">Whole body</tissue>
    </source>
</reference>
<protein>
    <submittedName>
        <fullName evidence="1">Uncharacterized protein</fullName>
    </submittedName>
</protein>
<sequence length="201" mass="22618">MMEGDGDNPKVGARNSAGLRRGSYTWKRNDPLLPARSGRLGSSMTWQNKKQLSSGGNTLVFIAEDTRDENDMAVVIPKPKVKSLISWKSLSNSIETVPFHKKIEKVTLGACYELANKATNISINMFSFVSPGISMRRLANKDYCVKVLDIYGHQECNTNERLIIELVQEIVANDNLFDHKDIYNYFSTILSGHGKTRRTIF</sequence>
<dbReference type="Proteomes" id="UP001187531">
    <property type="component" value="Unassembled WGS sequence"/>
</dbReference>
<name>A0AA88IAL9_ARTSF</name>
<comment type="caution">
    <text evidence="1">The sequence shown here is derived from an EMBL/GenBank/DDBJ whole genome shotgun (WGS) entry which is preliminary data.</text>
</comment>
<organism evidence="1 2">
    <name type="scientific">Artemia franciscana</name>
    <name type="common">Brine shrimp</name>
    <name type="synonym">Artemia sanfranciscana</name>
    <dbReference type="NCBI Taxonomy" id="6661"/>
    <lineage>
        <taxon>Eukaryota</taxon>
        <taxon>Metazoa</taxon>
        <taxon>Ecdysozoa</taxon>
        <taxon>Arthropoda</taxon>
        <taxon>Crustacea</taxon>
        <taxon>Branchiopoda</taxon>
        <taxon>Anostraca</taxon>
        <taxon>Artemiidae</taxon>
        <taxon>Artemia</taxon>
    </lineage>
</organism>
<evidence type="ECO:0000313" key="2">
    <source>
        <dbReference type="Proteomes" id="UP001187531"/>
    </source>
</evidence>
<gene>
    <name evidence="1" type="ORF">QYM36_006583</name>
</gene>
<accession>A0AA88IAL9</accession>
<dbReference type="AlphaFoldDB" id="A0AA88IAL9"/>